<comment type="subcellular location">
    <subcellularLocation>
        <location evidence="1">Nucleus</location>
    </subcellularLocation>
</comment>
<keyword evidence="6" id="KW-1185">Reference proteome</keyword>
<dbReference type="STRING" id="490622.A0A395NSF5"/>
<dbReference type="Proteomes" id="UP000266272">
    <property type="component" value="Unassembled WGS sequence"/>
</dbReference>
<dbReference type="InterPro" id="IPR021858">
    <property type="entry name" value="Fun_TF"/>
</dbReference>
<dbReference type="GO" id="GO:0000981">
    <property type="term" value="F:DNA-binding transcription factor activity, RNA polymerase II-specific"/>
    <property type="evidence" value="ECO:0007669"/>
    <property type="project" value="InterPro"/>
</dbReference>
<dbReference type="GO" id="GO:0000976">
    <property type="term" value="F:transcription cis-regulatory region binding"/>
    <property type="evidence" value="ECO:0007669"/>
    <property type="project" value="TreeGrafter"/>
</dbReference>
<dbReference type="OrthoDB" id="5418899at2759"/>
<dbReference type="EMBL" id="PXOA01000178">
    <property type="protein sequence ID" value="RFU79030.1"/>
    <property type="molecule type" value="Genomic_DNA"/>
</dbReference>
<dbReference type="Pfam" id="PF11951">
    <property type="entry name" value="Fungal_trans_2"/>
    <property type="match status" value="1"/>
</dbReference>
<dbReference type="SMART" id="SM00066">
    <property type="entry name" value="GAL4"/>
    <property type="match status" value="1"/>
</dbReference>
<dbReference type="PROSITE" id="PS00463">
    <property type="entry name" value="ZN2_CY6_FUNGAL_1"/>
    <property type="match status" value="1"/>
</dbReference>
<dbReference type="SUPFAM" id="SSF57701">
    <property type="entry name" value="Zn2/Cys6 DNA-binding domain"/>
    <property type="match status" value="1"/>
</dbReference>
<feature type="compositionally biased region" description="Polar residues" evidence="3">
    <location>
        <begin position="135"/>
        <end position="147"/>
    </location>
</feature>
<evidence type="ECO:0000259" key="4">
    <source>
        <dbReference type="PROSITE" id="PS50048"/>
    </source>
</evidence>
<name>A0A395NSF5_TRIAR</name>
<proteinExistence type="predicted"/>
<dbReference type="GO" id="GO:0045944">
    <property type="term" value="P:positive regulation of transcription by RNA polymerase II"/>
    <property type="evidence" value="ECO:0007669"/>
    <property type="project" value="TreeGrafter"/>
</dbReference>
<accession>A0A395NSF5</accession>
<dbReference type="Gene3D" id="4.10.240.10">
    <property type="entry name" value="Zn(2)-C6 fungal-type DNA-binding domain"/>
    <property type="match status" value="1"/>
</dbReference>
<feature type="region of interest" description="Disordered" evidence="3">
    <location>
        <begin position="135"/>
        <end position="191"/>
    </location>
</feature>
<feature type="domain" description="Zn(2)-C6 fungal-type" evidence="4">
    <location>
        <begin position="45"/>
        <end position="73"/>
    </location>
</feature>
<evidence type="ECO:0000313" key="5">
    <source>
        <dbReference type="EMBL" id="RFU79030.1"/>
    </source>
</evidence>
<evidence type="ECO:0000313" key="6">
    <source>
        <dbReference type="Proteomes" id="UP000266272"/>
    </source>
</evidence>
<organism evidence="5 6">
    <name type="scientific">Trichoderma arundinaceum</name>
    <dbReference type="NCBI Taxonomy" id="490622"/>
    <lineage>
        <taxon>Eukaryota</taxon>
        <taxon>Fungi</taxon>
        <taxon>Dikarya</taxon>
        <taxon>Ascomycota</taxon>
        <taxon>Pezizomycotina</taxon>
        <taxon>Sordariomycetes</taxon>
        <taxon>Hypocreomycetidae</taxon>
        <taxon>Hypocreales</taxon>
        <taxon>Hypocreaceae</taxon>
        <taxon>Trichoderma</taxon>
    </lineage>
</organism>
<dbReference type="PANTHER" id="PTHR37534:SF9">
    <property type="entry name" value="ZN(II)2CYS6 TRANSCRIPTION FACTOR (EUROFUNG)"/>
    <property type="match status" value="1"/>
</dbReference>
<dbReference type="Pfam" id="PF00172">
    <property type="entry name" value="Zn_clus"/>
    <property type="match status" value="1"/>
</dbReference>
<comment type="caution">
    <text evidence="5">The sequence shown here is derived from an EMBL/GenBank/DDBJ whole genome shotgun (WGS) entry which is preliminary data.</text>
</comment>
<evidence type="ECO:0000256" key="3">
    <source>
        <dbReference type="SAM" id="MobiDB-lite"/>
    </source>
</evidence>
<dbReference type="InterPro" id="IPR036864">
    <property type="entry name" value="Zn2-C6_fun-type_DNA-bd_sf"/>
</dbReference>
<sequence>MRCDFGKVSASRRRRWRFSERASRVWLGLAAAAVRSDTMEVSTVPCTLCRKRRVKCDKRLPGCVRCEKSSRSCPGYNHLRKFLDESQNLRKKFSSTGASPLGSDAVQSVNAQPAAQASSSASSFSGSLPVTVSRSTEFAQTQTETPIQAQPQAHPQAQPQAQAQVQNDILHDSGLGRPEHDSFSSNPEISGASFIAPESISDSDFDPRFFDLDPQVYFADGNNCCGFIPSLSLINDASGPQGPSLSWLGDVNLEGFSQPGYDLEADPTDRSERLGTEAPSPMPDSSSEADHETAYLIKYFAERISPCLDVFDIERFFGHIVPIKAIRSPLLQNALAAIAAKQFGKTKRETYSASHQTPVRSMLEQYSDEAHIDWFYKAASFYDKAIGHMMRLLQTLRDGSPSPSPGSTPSSADFALGLHSAVSPSFKRRRVESSQGSHNIVDDLLAAISVFLVYESLDNRFAEVSRHMSGAQYLLTLNLKQLFESTEINRRTYGLHARRAWQASFWNIVCIDWITSYTEQTPPRLDTENLELWKAAGLPMSAVNGSCMPDSLRNDEDSGLQMQMTETLACRSLIWIILKTLAFVAAEKCSIEATSLETKSDHTSSIECWDTISKYLDNWCAALPDTFEPCARIAQRYNSIPTPSDNMPPRSEFQSAFQELFYANAMCATAAVLYHFVQLLLLLHKPLSQKASESHPDFVAKRLNAYRQLSAQIEGHANEICAISLGRPDDPVRLHMVQPLYIAGLCFETHEQRTALAQLLGSIQRETGYSTAERVVNLQQQWGWDTTPPALDVL</sequence>
<dbReference type="CDD" id="cd00067">
    <property type="entry name" value="GAL4"/>
    <property type="match status" value="1"/>
</dbReference>
<dbReference type="GO" id="GO:0005634">
    <property type="term" value="C:nucleus"/>
    <property type="evidence" value="ECO:0007669"/>
    <property type="project" value="UniProtKB-SubCell"/>
</dbReference>
<dbReference type="AlphaFoldDB" id="A0A395NSF5"/>
<evidence type="ECO:0000256" key="2">
    <source>
        <dbReference type="ARBA" id="ARBA00023242"/>
    </source>
</evidence>
<dbReference type="PANTHER" id="PTHR37534">
    <property type="entry name" value="TRANSCRIPTIONAL ACTIVATOR PROTEIN UGA3"/>
    <property type="match status" value="1"/>
</dbReference>
<gene>
    <name evidence="5" type="ORF">TARUN_3159</name>
</gene>
<feature type="region of interest" description="Disordered" evidence="3">
    <location>
        <begin position="258"/>
        <end position="289"/>
    </location>
</feature>
<feature type="compositionally biased region" description="Low complexity" evidence="3">
    <location>
        <begin position="148"/>
        <end position="166"/>
    </location>
</feature>
<reference evidence="5 6" key="1">
    <citation type="journal article" date="2018" name="PLoS Pathog.">
        <title>Evolution of structural diversity of trichothecenes, a family of toxins produced by plant pathogenic and entomopathogenic fungi.</title>
        <authorList>
            <person name="Proctor R.H."/>
            <person name="McCormick S.P."/>
            <person name="Kim H.S."/>
            <person name="Cardoza R.E."/>
            <person name="Stanley A.M."/>
            <person name="Lindo L."/>
            <person name="Kelly A."/>
            <person name="Brown D.W."/>
            <person name="Lee T."/>
            <person name="Vaughan M.M."/>
            <person name="Alexander N.J."/>
            <person name="Busman M."/>
            <person name="Gutierrez S."/>
        </authorList>
    </citation>
    <scope>NUCLEOTIDE SEQUENCE [LARGE SCALE GENOMIC DNA]</scope>
    <source>
        <strain evidence="5 6">IBT 40837</strain>
    </source>
</reference>
<evidence type="ECO:0000256" key="1">
    <source>
        <dbReference type="ARBA" id="ARBA00004123"/>
    </source>
</evidence>
<dbReference type="InterPro" id="IPR001138">
    <property type="entry name" value="Zn2Cys6_DnaBD"/>
</dbReference>
<dbReference type="PROSITE" id="PS50048">
    <property type="entry name" value="ZN2_CY6_FUNGAL_2"/>
    <property type="match status" value="1"/>
</dbReference>
<dbReference type="GO" id="GO:0008270">
    <property type="term" value="F:zinc ion binding"/>
    <property type="evidence" value="ECO:0007669"/>
    <property type="project" value="InterPro"/>
</dbReference>
<protein>
    <submittedName>
        <fullName evidence="5">N-terminal fungal transcription regulatory domain-containing</fullName>
    </submittedName>
</protein>
<keyword evidence="2" id="KW-0539">Nucleus</keyword>